<name>A0A835M3J7_9MAGN</name>
<evidence type="ECO:0000313" key="7">
    <source>
        <dbReference type="EMBL" id="KAF9617815.1"/>
    </source>
</evidence>
<reference evidence="7 8" key="1">
    <citation type="submission" date="2020-10" db="EMBL/GenBank/DDBJ databases">
        <title>The Coptis chinensis genome and diversification of protoberbering-type alkaloids.</title>
        <authorList>
            <person name="Wang B."/>
            <person name="Shu S."/>
            <person name="Song C."/>
            <person name="Liu Y."/>
        </authorList>
    </citation>
    <scope>NUCLEOTIDE SEQUENCE [LARGE SCALE GENOMIC DNA]</scope>
    <source>
        <strain evidence="7">HL-2020</strain>
        <tissue evidence="7">Leaf</tissue>
    </source>
</reference>
<dbReference type="Gene3D" id="3.80.10.10">
    <property type="entry name" value="Ribonuclease Inhibitor"/>
    <property type="match status" value="1"/>
</dbReference>
<evidence type="ECO:0008006" key="9">
    <source>
        <dbReference type="Google" id="ProtNLM"/>
    </source>
</evidence>
<proteinExistence type="predicted"/>
<evidence type="ECO:0000256" key="1">
    <source>
        <dbReference type="ARBA" id="ARBA00004479"/>
    </source>
</evidence>
<evidence type="ECO:0000256" key="6">
    <source>
        <dbReference type="ARBA" id="ARBA00023180"/>
    </source>
</evidence>
<gene>
    <name evidence="7" type="ORF">IFM89_038997</name>
</gene>
<dbReference type="Proteomes" id="UP000631114">
    <property type="component" value="Unassembled WGS sequence"/>
</dbReference>
<evidence type="ECO:0000313" key="8">
    <source>
        <dbReference type="Proteomes" id="UP000631114"/>
    </source>
</evidence>
<comment type="caution">
    <text evidence="7">The sequence shown here is derived from an EMBL/GenBank/DDBJ whole genome shotgun (WGS) entry which is preliminary data.</text>
</comment>
<keyword evidence="8" id="KW-1185">Reference proteome</keyword>
<keyword evidence="2" id="KW-0812">Transmembrane</keyword>
<evidence type="ECO:0000256" key="2">
    <source>
        <dbReference type="ARBA" id="ARBA00022692"/>
    </source>
</evidence>
<organism evidence="7 8">
    <name type="scientific">Coptis chinensis</name>
    <dbReference type="NCBI Taxonomy" id="261450"/>
    <lineage>
        <taxon>Eukaryota</taxon>
        <taxon>Viridiplantae</taxon>
        <taxon>Streptophyta</taxon>
        <taxon>Embryophyta</taxon>
        <taxon>Tracheophyta</taxon>
        <taxon>Spermatophyta</taxon>
        <taxon>Magnoliopsida</taxon>
        <taxon>Ranunculales</taxon>
        <taxon>Ranunculaceae</taxon>
        <taxon>Coptidoideae</taxon>
        <taxon>Coptis</taxon>
    </lineage>
</organism>
<keyword evidence="5" id="KW-0472">Membrane</keyword>
<sequence length="151" mass="17532">MSLLSTFIWKLVTEFKSRLTRARAIFFLGFGLSGFGVWASQWVNEGEYILPYWWSRRLSIWVGQDCCRWKGVGCSNTTGHIVKLDLRNPFPYNDDRYDAGYDRTFEKASLKLAEVNPSLLELRHLMHLDSSWNNFSGMQIISQSSLDHSKN</sequence>
<dbReference type="EMBL" id="JADFTS010000003">
    <property type="protein sequence ID" value="KAF9617815.1"/>
    <property type="molecule type" value="Genomic_DNA"/>
</dbReference>
<keyword evidence="3" id="KW-0732">Signal</keyword>
<evidence type="ECO:0000256" key="4">
    <source>
        <dbReference type="ARBA" id="ARBA00022989"/>
    </source>
</evidence>
<accession>A0A835M3J7</accession>
<comment type="subcellular location">
    <subcellularLocation>
        <location evidence="1">Membrane</location>
        <topology evidence="1">Single-pass type I membrane protein</topology>
    </subcellularLocation>
</comment>
<dbReference type="PANTHER" id="PTHR48063:SF112">
    <property type="entry name" value="RECEPTOR LIKE PROTEIN 30-LIKE"/>
    <property type="match status" value="1"/>
</dbReference>
<dbReference type="OrthoDB" id="1600340at2759"/>
<dbReference type="AlphaFoldDB" id="A0A835M3J7"/>
<keyword evidence="4" id="KW-1133">Transmembrane helix</keyword>
<evidence type="ECO:0000256" key="5">
    <source>
        <dbReference type="ARBA" id="ARBA00023136"/>
    </source>
</evidence>
<dbReference type="GO" id="GO:0016020">
    <property type="term" value="C:membrane"/>
    <property type="evidence" value="ECO:0007669"/>
    <property type="project" value="UniProtKB-SubCell"/>
</dbReference>
<evidence type="ECO:0000256" key="3">
    <source>
        <dbReference type="ARBA" id="ARBA00022729"/>
    </source>
</evidence>
<dbReference type="InterPro" id="IPR046956">
    <property type="entry name" value="RLP23-like"/>
</dbReference>
<keyword evidence="6" id="KW-0325">Glycoprotein</keyword>
<protein>
    <recommendedName>
        <fullName evidence="9">Leucine-rich repeat-containing N-terminal plant-type domain-containing protein</fullName>
    </recommendedName>
</protein>
<dbReference type="PANTHER" id="PTHR48063">
    <property type="entry name" value="LRR RECEPTOR-LIKE KINASE"/>
    <property type="match status" value="1"/>
</dbReference>
<dbReference type="InterPro" id="IPR032675">
    <property type="entry name" value="LRR_dom_sf"/>
</dbReference>